<feature type="domain" description="SIAH-type" evidence="11">
    <location>
        <begin position="63"/>
        <end position="124"/>
    </location>
</feature>
<organism evidence="12 13">
    <name type="scientific">Brassicogethes aeneus</name>
    <name type="common">Rape pollen beetle</name>
    <name type="synonym">Meligethes aeneus</name>
    <dbReference type="NCBI Taxonomy" id="1431903"/>
    <lineage>
        <taxon>Eukaryota</taxon>
        <taxon>Metazoa</taxon>
        <taxon>Ecdysozoa</taxon>
        <taxon>Arthropoda</taxon>
        <taxon>Hexapoda</taxon>
        <taxon>Insecta</taxon>
        <taxon>Pterygota</taxon>
        <taxon>Neoptera</taxon>
        <taxon>Endopterygota</taxon>
        <taxon>Coleoptera</taxon>
        <taxon>Polyphaga</taxon>
        <taxon>Cucujiformia</taxon>
        <taxon>Nitidulidae</taxon>
        <taxon>Meligethinae</taxon>
        <taxon>Brassicogethes</taxon>
    </lineage>
</organism>
<evidence type="ECO:0000256" key="5">
    <source>
        <dbReference type="ARBA" id="ARBA00022679"/>
    </source>
</evidence>
<accession>A0A9P0FLF7</accession>
<name>A0A9P0FLF7_BRAAE</name>
<comment type="catalytic activity">
    <reaction evidence="1">
        <text>S-ubiquitinyl-[E2 ubiquitin-conjugating enzyme]-L-cysteine + [acceptor protein]-L-lysine = [E2 ubiquitin-conjugating enzyme]-L-cysteine + N(6)-ubiquitinyl-[acceptor protein]-L-lysine.</text>
        <dbReference type="EC" id="2.3.2.27"/>
    </reaction>
</comment>
<evidence type="ECO:0000256" key="6">
    <source>
        <dbReference type="ARBA" id="ARBA00022723"/>
    </source>
</evidence>
<dbReference type="GO" id="GO:0031624">
    <property type="term" value="F:ubiquitin conjugating enzyme binding"/>
    <property type="evidence" value="ECO:0007669"/>
    <property type="project" value="TreeGrafter"/>
</dbReference>
<evidence type="ECO:0000256" key="7">
    <source>
        <dbReference type="ARBA" id="ARBA00022771"/>
    </source>
</evidence>
<evidence type="ECO:0000256" key="4">
    <source>
        <dbReference type="ARBA" id="ARBA00012483"/>
    </source>
</evidence>
<keyword evidence="9" id="KW-0862">Zinc</keyword>
<keyword evidence="8" id="KW-0833">Ubl conjugation pathway</keyword>
<dbReference type="EMBL" id="OV121137">
    <property type="protein sequence ID" value="CAH0558758.1"/>
    <property type="molecule type" value="Genomic_DNA"/>
</dbReference>
<comment type="similarity">
    <text evidence="3">Belongs to the SINA (Seven in absentia) family.</text>
</comment>
<proteinExistence type="inferred from homology"/>
<dbReference type="Gene3D" id="3.30.40.10">
    <property type="entry name" value="Zinc/RING finger domain, C3HC4 (zinc finger)"/>
    <property type="match status" value="2"/>
</dbReference>
<dbReference type="Pfam" id="PF21362">
    <property type="entry name" value="Sina_RING"/>
    <property type="match status" value="1"/>
</dbReference>
<dbReference type="InterPro" id="IPR013010">
    <property type="entry name" value="Znf_SIAH"/>
</dbReference>
<sequence length="473" mass="54837">MASELLMPNDVIDKLTCTSCKNYLAIFPIYLMGTENAAVCGRCQVVKDDYIIRDEAFESLAQYLVFPCANANNGCKENYCPADLRLHESTCEYRQFDCPSKHYSKCEWQGSSKTLADHFEKDHPAQFIKDFKFEVNFSSSQKENMLLVYENTFFIVNKEIDSRKNFFWCSVKNILVDDESNKYNYRLILESGNRNYSHKFPEKNTTSLSDENLTKVDASLLQERLGEPETIIARIEIQKASTANVSINKPEAEDKEVNLELLRELECPNCKEYMVGDIYQCHKGHSVCDNCRSKNCIVCSEPIQDTKNYSLQKFANFFDFPCKYRKTGCKFTGKNTEIKTHEKYCKFGPYNCPLAGFVECAWKDNVAEIISHAEKVHNDMILKSDRINIDWKKDSMPNTKKCSLILFSGSLFRLIFKYENDKMYWCVQCVGPAENCKDLKYEIDFIDNSDDNLRHFLRHKVMPLAPVDESFQL</sequence>
<evidence type="ECO:0000256" key="8">
    <source>
        <dbReference type="ARBA" id="ARBA00022786"/>
    </source>
</evidence>
<keyword evidence="7 10" id="KW-0863">Zinc-finger</keyword>
<evidence type="ECO:0000313" key="12">
    <source>
        <dbReference type="EMBL" id="CAH0558758.1"/>
    </source>
</evidence>
<dbReference type="Pfam" id="PF21361">
    <property type="entry name" value="Sina_ZnF"/>
    <property type="match status" value="2"/>
</dbReference>
<evidence type="ECO:0000256" key="1">
    <source>
        <dbReference type="ARBA" id="ARBA00000900"/>
    </source>
</evidence>
<dbReference type="PANTHER" id="PTHR45877">
    <property type="entry name" value="E3 UBIQUITIN-PROTEIN LIGASE SIAH2"/>
    <property type="match status" value="1"/>
</dbReference>
<comment type="pathway">
    <text evidence="2">Protein modification; protein ubiquitination.</text>
</comment>
<dbReference type="InterPro" id="IPR013083">
    <property type="entry name" value="Znf_RING/FYVE/PHD"/>
</dbReference>
<dbReference type="InterPro" id="IPR049548">
    <property type="entry name" value="Sina-like_RING"/>
</dbReference>
<reference evidence="12" key="1">
    <citation type="submission" date="2021-12" db="EMBL/GenBank/DDBJ databases">
        <authorList>
            <person name="King R."/>
        </authorList>
    </citation>
    <scope>NUCLEOTIDE SEQUENCE</scope>
</reference>
<evidence type="ECO:0000259" key="11">
    <source>
        <dbReference type="PROSITE" id="PS51081"/>
    </source>
</evidence>
<dbReference type="AlphaFoldDB" id="A0A9P0FLF7"/>
<gene>
    <name evidence="12" type="ORF">MELIAE_LOCUS9018</name>
</gene>
<evidence type="ECO:0000256" key="2">
    <source>
        <dbReference type="ARBA" id="ARBA00004906"/>
    </source>
</evidence>
<dbReference type="GO" id="GO:0005737">
    <property type="term" value="C:cytoplasm"/>
    <property type="evidence" value="ECO:0007669"/>
    <property type="project" value="TreeGrafter"/>
</dbReference>
<dbReference type="GO" id="GO:0008270">
    <property type="term" value="F:zinc ion binding"/>
    <property type="evidence" value="ECO:0007669"/>
    <property type="project" value="UniProtKB-KW"/>
</dbReference>
<keyword evidence="6" id="KW-0479">Metal-binding</keyword>
<dbReference type="FunFam" id="3.30.40.10:FF:000041">
    <property type="entry name" value="E3 ubiquitin-protein ligase SINAT3"/>
    <property type="match status" value="2"/>
</dbReference>
<evidence type="ECO:0000313" key="13">
    <source>
        <dbReference type="Proteomes" id="UP001154078"/>
    </source>
</evidence>
<evidence type="ECO:0000256" key="3">
    <source>
        <dbReference type="ARBA" id="ARBA00009119"/>
    </source>
</evidence>
<dbReference type="SUPFAM" id="SSF49599">
    <property type="entry name" value="TRAF domain-like"/>
    <property type="match status" value="2"/>
</dbReference>
<dbReference type="InterPro" id="IPR004162">
    <property type="entry name" value="SINA-like_animal"/>
</dbReference>
<feature type="domain" description="SIAH-type" evidence="11">
    <location>
        <begin position="317"/>
        <end position="378"/>
    </location>
</feature>
<evidence type="ECO:0000256" key="10">
    <source>
        <dbReference type="PROSITE-ProRule" id="PRU00455"/>
    </source>
</evidence>
<dbReference type="GO" id="GO:0061630">
    <property type="term" value="F:ubiquitin protein ligase activity"/>
    <property type="evidence" value="ECO:0007669"/>
    <property type="project" value="UniProtKB-EC"/>
</dbReference>
<dbReference type="PANTHER" id="PTHR45877:SF2">
    <property type="entry name" value="E3 UBIQUITIN-PROTEIN LIGASE SINA-RELATED"/>
    <property type="match status" value="1"/>
</dbReference>
<dbReference type="EC" id="2.3.2.27" evidence="4"/>
<dbReference type="Proteomes" id="UP001154078">
    <property type="component" value="Chromosome 6"/>
</dbReference>
<evidence type="ECO:0000256" key="9">
    <source>
        <dbReference type="ARBA" id="ARBA00022833"/>
    </source>
</evidence>
<dbReference type="GO" id="GO:0043161">
    <property type="term" value="P:proteasome-mediated ubiquitin-dependent protein catabolic process"/>
    <property type="evidence" value="ECO:0007669"/>
    <property type="project" value="TreeGrafter"/>
</dbReference>
<keyword evidence="13" id="KW-1185">Reference proteome</keyword>
<protein>
    <recommendedName>
        <fullName evidence="4">RING-type E3 ubiquitin transferase</fullName>
        <ecNumber evidence="4">2.3.2.27</ecNumber>
    </recommendedName>
</protein>
<dbReference type="PROSITE" id="PS51081">
    <property type="entry name" value="ZF_SIAH"/>
    <property type="match status" value="2"/>
</dbReference>
<keyword evidence="5" id="KW-0808">Transferase</keyword>
<dbReference type="OrthoDB" id="941555at2759"/>